<dbReference type="Pfam" id="PF00808">
    <property type="entry name" value="CBFD_NFYB_HMF"/>
    <property type="match status" value="1"/>
</dbReference>
<name>A0A832THP8_9EURY</name>
<dbReference type="AlphaFoldDB" id="A0A832THP8"/>
<dbReference type="RefSeq" id="WP_011018876.1">
    <property type="nucleotide sequence ID" value="NZ_DUJS01000004.1"/>
</dbReference>
<dbReference type="InterPro" id="IPR003958">
    <property type="entry name" value="CBFA_NFYB_domain"/>
</dbReference>
<dbReference type="Proteomes" id="UP000619545">
    <property type="component" value="Unassembled WGS sequence"/>
</dbReference>
<sequence>MRKKLPVAPFDRALRAVGEDVRVSRKASETLRDHVQRLAEEIGKRAGEIAASRGSRFVERVDVERAFAEVVFGIDSD</sequence>
<dbReference type="InterPro" id="IPR009072">
    <property type="entry name" value="Histone-fold"/>
</dbReference>
<evidence type="ECO:0000313" key="2">
    <source>
        <dbReference type="EMBL" id="HII70333.1"/>
    </source>
</evidence>
<accession>A0A832THP8</accession>
<evidence type="ECO:0000259" key="1">
    <source>
        <dbReference type="Pfam" id="PF00808"/>
    </source>
</evidence>
<evidence type="ECO:0000313" key="3">
    <source>
        <dbReference type="Proteomes" id="UP000619545"/>
    </source>
</evidence>
<gene>
    <name evidence="2" type="ORF">HA336_03775</name>
</gene>
<feature type="domain" description="Transcription factor CBF/NF-Y/archaeal histone" evidence="1">
    <location>
        <begin position="4"/>
        <end position="66"/>
    </location>
</feature>
<reference evidence="2" key="1">
    <citation type="journal article" date="2020" name="bioRxiv">
        <title>A rank-normalized archaeal taxonomy based on genome phylogeny resolves widespread incomplete and uneven classifications.</title>
        <authorList>
            <person name="Rinke C."/>
            <person name="Chuvochina M."/>
            <person name="Mussig A.J."/>
            <person name="Chaumeil P.-A."/>
            <person name="Waite D.W."/>
            <person name="Whitman W.B."/>
            <person name="Parks D.H."/>
            <person name="Hugenholtz P."/>
        </authorList>
    </citation>
    <scope>NUCLEOTIDE SEQUENCE</scope>
    <source>
        <strain evidence="2">UBA8853</strain>
    </source>
</reference>
<protein>
    <recommendedName>
        <fullName evidence="1">Transcription factor CBF/NF-Y/archaeal histone domain-containing protein</fullName>
    </recommendedName>
</protein>
<dbReference type="GO" id="GO:0046982">
    <property type="term" value="F:protein heterodimerization activity"/>
    <property type="evidence" value="ECO:0007669"/>
    <property type="project" value="InterPro"/>
</dbReference>
<dbReference type="GeneID" id="1476607"/>
<dbReference type="EMBL" id="DUJS01000004">
    <property type="protein sequence ID" value="HII70333.1"/>
    <property type="molecule type" value="Genomic_DNA"/>
</dbReference>
<comment type="caution">
    <text evidence="2">The sequence shown here is derived from an EMBL/GenBank/DDBJ whole genome shotgun (WGS) entry which is preliminary data.</text>
</comment>
<organism evidence="2 3">
    <name type="scientific">Methanopyrus kandleri</name>
    <dbReference type="NCBI Taxonomy" id="2320"/>
    <lineage>
        <taxon>Archaea</taxon>
        <taxon>Methanobacteriati</taxon>
        <taxon>Methanobacteriota</taxon>
        <taxon>Methanomada group</taxon>
        <taxon>Methanopyri</taxon>
        <taxon>Methanopyrales</taxon>
        <taxon>Methanopyraceae</taxon>
        <taxon>Methanopyrus</taxon>
    </lineage>
</organism>
<dbReference type="SUPFAM" id="SSF47113">
    <property type="entry name" value="Histone-fold"/>
    <property type="match status" value="1"/>
</dbReference>
<dbReference type="Gene3D" id="1.10.20.10">
    <property type="entry name" value="Histone, subunit A"/>
    <property type="match status" value="1"/>
</dbReference>
<proteinExistence type="predicted"/>
<dbReference type="CDD" id="cd22909">
    <property type="entry name" value="HFD_archaea_histone-like"/>
    <property type="match status" value="1"/>
</dbReference>